<keyword evidence="3" id="KW-1185">Reference proteome</keyword>
<evidence type="ECO:0000313" key="2">
    <source>
        <dbReference type="EMBL" id="KDO17653.1"/>
    </source>
</evidence>
<dbReference type="EMBL" id="KK583600">
    <property type="protein sequence ID" value="KDO17653.1"/>
    <property type="molecule type" value="Genomic_DNA"/>
</dbReference>
<dbReference type="Proteomes" id="UP000030745">
    <property type="component" value="Unassembled WGS sequence"/>
</dbReference>
<dbReference type="RefSeq" id="XP_012211638.1">
    <property type="nucleotide sequence ID" value="XM_012356248.1"/>
</dbReference>
<protein>
    <submittedName>
        <fullName evidence="2">Uncharacterized protein</fullName>
    </submittedName>
</protein>
<organism evidence="2 3">
    <name type="scientific">Saprolegnia parasitica (strain CBS 223.65)</name>
    <dbReference type="NCBI Taxonomy" id="695850"/>
    <lineage>
        <taxon>Eukaryota</taxon>
        <taxon>Sar</taxon>
        <taxon>Stramenopiles</taxon>
        <taxon>Oomycota</taxon>
        <taxon>Saprolegniomycetes</taxon>
        <taxon>Saprolegniales</taxon>
        <taxon>Saprolegniaceae</taxon>
        <taxon>Saprolegnia</taxon>
    </lineage>
</organism>
<sequence>MRPAATSESDEDTRQKPKARAKPVTQSRKLSLEERMADILKRHGSALADAVAPSSVEVSAAASVPKEPPAVELAPPAQQPSSDESSDSLGMESADFEVGGYAKKPFTKASVEAPFTVDAAFTSAPAETFRYADVAADKPAETETLAPFESAFAKMKNLFSLESSLEKEVPPVETSDAYDDEFEATPDATEDNDMDMYDDDGFEESADASGMTPPLSPPPPPPPVNFEPDEASPPASPGPPPPPELPLADAIDQVYRR</sequence>
<dbReference type="GeneID" id="24137269"/>
<feature type="region of interest" description="Disordered" evidence="1">
    <location>
        <begin position="48"/>
        <end position="93"/>
    </location>
</feature>
<accession>A0A067BHJ7</accession>
<reference evidence="2 3" key="1">
    <citation type="journal article" date="2013" name="PLoS Genet.">
        <title>Distinctive expansion of potential virulence genes in the genome of the oomycete fish pathogen Saprolegnia parasitica.</title>
        <authorList>
            <person name="Jiang R.H."/>
            <person name="de Bruijn I."/>
            <person name="Haas B.J."/>
            <person name="Belmonte R."/>
            <person name="Lobach L."/>
            <person name="Christie J."/>
            <person name="van den Ackerveken G."/>
            <person name="Bottin A."/>
            <person name="Bulone V."/>
            <person name="Diaz-Moreno S.M."/>
            <person name="Dumas B."/>
            <person name="Fan L."/>
            <person name="Gaulin E."/>
            <person name="Govers F."/>
            <person name="Grenville-Briggs L.J."/>
            <person name="Horner N.R."/>
            <person name="Levin J.Z."/>
            <person name="Mammella M."/>
            <person name="Meijer H.J."/>
            <person name="Morris P."/>
            <person name="Nusbaum C."/>
            <person name="Oome S."/>
            <person name="Phillips A.J."/>
            <person name="van Rooyen D."/>
            <person name="Rzeszutek E."/>
            <person name="Saraiva M."/>
            <person name="Secombes C.J."/>
            <person name="Seidl M.F."/>
            <person name="Snel B."/>
            <person name="Stassen J.H."/>
            <person name="Sykes S."/>
            <person name="Tripathy S."/>
            <person name="van den Berg H."/>
            <person name="Vega-Arreguin J.C."/>
            <person name="Wawra S."/>
            <person name="Young S.K."/>
            <person name="Zeng Q."/>
            <person name="Dieguez-Uribeondo J."/>
            <person name="Russ C."/>
            <person name="Tyler B.M."/>
            <person name="van West P."/>
        </authorList>
    </citation>
    <scope>NUCLEOTIDE SEQUENCE [LARGE SCALE GENOMIC DNA]</scope>
    <source>
        <strain evidence="2 3">CBS 223.65</strain>
    </source>
</reference>
<feature type="compositionally biased region" description="Pro residues" evidence="1">
    <location>
        <begin position="234"/>
        <end position="245"/>
    </location>
</feature>
<gene>
    <name evidence="2" type="ORF">SPRG_15553</name>
</gene>
<evidence type="ECO:0000313" key="3">
    <source>
        <dbReference type="Proteomes" id="UP000030745"/>
    </source>
</evidence>
<dbReference type="VEuPathDB" id="FungiDB:SPRG_15553"/>
<proteinExistence type="predicted"/>
<dbReference type="KEGG" id="spar:SPRG_15553"/>
<feature type="compositionally biased region" description="Pro residues" evidence="1">
    <location>
        <begin position="214"/>
        <end position="225"/>
    </location>
</feature>
<name>A0A067BHJ7_SAPPC</name>
<evidence type="ECO:0000256" key="1">
    <source>
        <dbReference type="SAM" id="MobiDB-lite"/>
    </source>
</evidence>
<feature type="compositionally biased region" description="Acidic residues" evidence="1">
    <location>
        <begin position="176"/>
        <end position="206"/>
    </location>
</feature>
<dbReference type="AlphaFoldDB" id="A0A067BHJ7"/>
<feature type="region of interest" description="Disordered" evidence="1">
    <location>
        <begin position="1"/>
        <end position="31"/>
    </location>
</feature>
<feature type="region of interest" description="Disordered" evidence="1">
    <location>
        <begin position="164"/>
        <end position="257"/>
    </location>
</feature>
<feature type="compositionally biased region" description="Low complexity" evidence="1">
    <location>
        <begin position="48"/>
        <end position="64"/>
    </location>
</feature>